<gene>
    <name evidence="1" type="ORF">KM842_02250</name>
</gene>
<accession>A0ACD1E5D1</accession>
<evidence type="ECO:0000313" key="1">
    <source>
        <dbReference type="EMBL" id="QWS34046.1"/>
    </source>
</evidence>
<dbReference type="EMBL" id="CP076544">
    <property type="protein sequence ID" value="QWS34046.1"/>
    <property type="molecule type" value="Genomic_DNA"/>
</dbReference>
<sequence length="214" mass="23883">MIITTGSGQEITIDRPHGREINPDVWAMPDGELRRVQRLALGWRMDVVYYDDSGIRAIGQYRPEHIDGSPFPTGWNSCTPRAECYTGPSGHMRVTRYVAEPHPSPLPQCGCGLRLMEHIGQVSELVRERGDQFLSEWSLPSEPVQHALCISSVVGLGLTCNGEELDPEGTIRTQWLALDDHLLFGQQDAHVAEMFRQTSMDVHVVPDLGALRDV</sequence>
<organism evidence="1 2">
    <name type="scientific">Curtobacterium aetherium</name>
    <dbReference type="NCBI Taxonomy" id="2841594"/>
    <lineage>
        <taxon>Bacteria</taxon>
        <taxon>Bacillati</taxon>
        <taxon>Actinomycetota</taxon>
        <taxon>Actinomycetes</taxon>
        <taxon>Micrococcales</taxon>
        <taxon>Microbacteriaceae</taxon>
        <taxon>Curtobacterium</taxon>
    </lineage>
</organism>
<dbReference type="Proteomes" id="UP000681794">
    <property type="component" value="Chromosome"/>
</dbReference>
<reference evidence="1" key="1">
    <citation type="submission" date="2021-06" db="EMBL/GenBank/DDBJ databases">
        <authorList>
            <person name="Ellington A.J."/>
            <person name="Bryan N.C."/>
            <person name="Christner B.C."/>
            <person name="Reisch C.R."/>
        </authorList>
    </citation>
    <scope>NUCLEOTIDE SEQUENCE</scope>
    <source>
        <strain evidence="1">L6-1</strain>
    </source>
</reference>
<evidence type="ECO:0000313" key="2">
    <source>
        <dbReference type="Proteomes" id="UP000681794"/>
    </source>
</evidence>
<proteinExistence type="predicted"/>
<keyword evidence="2" id="KW-1185">Reference proteome</keyword>
<name>A0ACD1E5D1_9MICO</name>
<protein>
    <submittedName>
        <fullName evidence="1">Uncharacterized protein</fullName>
    </submittedName>
</protein>